<feature type="non-terminal residue" evidence="2">
    <location>
        <position position="1003"/>
    </location>
</feature>
<dbReference type="PANTHER" id="PTHR22699">
    <property type="entry name" value="THIOREDOXIN DOMAIN-CONTAINING PROTEIN 16"/>
    <property type="match status" value="1"/>
</dbReference>
<evidence type="ECO:0000313" key="2">
    <source>
        <dbReference type="EMBL" id="CAL4120387.1"/>
    </source>
</evidence>
<protein>
    <recommendedName>
        <fullName evidence="4">Reverse transcriptase domain-containing protein</fullName>
    </recommendedName>
</protein>
<dbReference type="AlphaFoldDB" id="A0AAV2R872"/>
<gene>
    <name evidence="2" type="ORF">MNOR_LOCUS22014</name>
</gene>
<dbReference type="SUPFAM" id="SSF52833">
    <property type="entry name" value="Thioredoxin-like"/>
    <property type="match status" value="1"/>
</dbReference>
<sequence>MDSPMVPFTNRLMLQPMLYREQQHQPRQQQQQQQGQQQPQLQQQQQQHHQQQQQQRPQLQQQQQVRPTQHQGYQHTSNQNNYQPHQHTFAYQDRYNMERDQTSRDMHHSDRAVEKARYEQQKQERANRATQTNARPVAAPRTNNLLSDEQHGFREGRSCLSNLLTTLDDWTSILDDGDCVDVAYLDFRKAFDLVSHKHLLLKLQKHGIICPVCLFADDSKIYCRNWATKWKMSFNTNKCKIMHLGYEYCVQVWSPHFTSERVNSRKITIPHVRLDRIFGAINAIATIQMYLALSGYIYALLSCLFSENIDHWYLRKLCYQLPFNNEPNTLDQYIVLDLKYDFPLKYYFSPSVFQEKKSLFKSDCNFVHKMVHRKSFLKRQYHSFDAGPPGKMLVSECVTFLTFPDLTRADTSASVATQHIVWPANISAPSWEIIIFEGSGGRKMKNIFFELKVFLKPLKVLTVVLGLKNIISNGFHCTIIYEATMPLFSQGTHSPVYSLDIGTSIDWERLWICEEIAHPVSGSTPDVWEWLWIYEEISRPVNSVSELQQDDEVVLGMQKEEMFTELQAIVGEEAYRQTMTSGGLLIIAYFLSWDPVSNALLRHLQGIVPTLSEAGSTALVRTVNCFDWPRICDNEGVLTYPVLKMFSKKNRNITYNGPIHGDYILKTVFLFEEVFPIEVKSDLEFEEILSLKLNTNAAHSSNSVAIGLYPNTEGTYKFKKSIKPLFGKYMVAYFVSVNKVQKICATNNGCILISKPKDIFQPHCVLNENLDDSDIIINFIQENSRHIFDVLEPERFSGLGPNGDSSKHVILFLPANVSLVPSDKHNFHAKMSYQETNINSSEQQNYKTPQVKNKGDEILQSEKDIYTTWNLIGNLAAENTNPDIIFSWIKSNDPVAMEVLPVYGLDENVASVALVDRGTAQVYTTYAQKRNLREWLDDALNSNIHPNLKLPEEAWEPRLPGFDYLKFMMEDQDREAEDHLILEMEREIIPKTGESSNMVKEEL</sequence>
<dbReference type="InterPro" id="IPR036249">
    <property type="entry name" value="Thioredoxin-like_sf"/>
</dbReference>
<feature type="compositionally biased region" description="Basic and acidic residues" evidence="1">
    <location>
        <begin position="100"/>
        <end position="127"/>
    </location>
</feature>
<feature type="region of interest" description="Disordered" evidence="1">
    <location>
        <begin position="21"/>
        <end position="85"/>
    </location>
</feature>
<reference evidence="2 3" key="1">
    <citation type="submission" date="2024-05" db="EMBL/GenBank/DDBJ databases">
        <authorList>
            <person name="Wallberg A."/>
        </authorList>
    </citation>
    <scope>NUCLEOTIDE SEQUENCE [LARGE SCALE GENOMIC DNA]</scope>
</reference>
<feature type="region of interest" description="Disordered" evidence="1">
    <location>
        <begin position="100"/>
        <end position="137"/>
    </location>
</feature>
<evidence type="ECO:0000313" key="3">
    <source>
        <dbReference type="Proteomes" id="UP001497623"/>
    </source>
</evidence>
<dbReference type="PANTHER" id="PTHR22699:SF1">
    <property type="entry name" value="THIOREDOXIN DOMAIN-CONTAINING PROTEIN 16"/>
    <property type="match status" value="1"/>
</dbReference>
<evidence type="ECO:0000256" key="1">
    <source>
        <dbReference type="SAM" id="MobiDB-lite"/>
    </source>
</evidence>
<dbReference type="InterPro" id="IPR040090">
    <property type="entry name" value="TXNDC16"/>
</dbReference>
<evidence type="ECO:0008006" key="4">
    <source>
        <dbReference type="Google" id="ProtNLM"/>
    </source>
</evidence>
<keyword evidence="3" id="KW-1185">Reference proteome</keyword>
<feature type="compositionally biased region" description="Low complexity" evidence="1">
    <location>
        <begin position="25"/>
        <end position="71"/>
    </location>
</feature>
<dbReference type="Gene3D" id="3.40.30.10">
    <property type="entry name" value="Glutaredoxin"/>
    <property type="match status" value="1"/>
</dbReference>
<proteinExistence type="predicted"/>
<name>A0AAV2R872_MEGNR</name>
<accession>A0AAV2R872</accession>
<dbReference type="EMBL" id="CAXKWB010018170">
    <property type="protein sequence ID" value="CAL4120387.1"/>
    <property type="molecule type" value="Genomic_DNA"/>
</dbReference>
<feature type="compositionally biased region" description="Polar residues" evidence="1">
    <location>
        <begin position="72"/>
        <end position="85"/>
    </location>
</feature>
<comment type="caution">
    <text evidence="2">The sequence shown here is derived from an EMBL/GenBank/DDBJ whole genome shotgun (WGS) entry which is preliminary data.</text>
</comment>
<dbReference type="Proteomes" id="UP001497623">
    <property type="component" value="Unassembled WGS sequence"/>
</dbReference>
<organism evidence="2 3">
    <name type="scientific">Meganyctiphanes norvegica</name>
    <name type="common">Northern krill</name>
    <name type="synonym">Thysanopoda norvegica</name>
    <dbReference type="NCBI Taxonomy" id="48144"/>
    <lineage>
        <taxon>Eukaryota</taxon>
        <taxon>Metazoa</taxon>
        <taxon>Ecdysozoa</taxon>
        <taxon>Arthropoda</taxon>
        <taxon>Crustacea</taxon>
        <taxon>Multicrustacea</taxon>
        <taxon>Malacostraca</taxon>
        <taxon>Eumalacostraca</taxon>
        <taxon>Eucarida</taxon>
        <taxon>Euphausiacea</taxon>
        <taxon>Euphausiidae</taxon>
        <taxon>Meganyctiphanes</taxon>
    </lineage>
</organism>